<keyword evidence="1" id="KW-0472">Membrane</keyword>
<proteinExistence type="predicted"/>
<evidence type="ECO:0000313" key="3">
    <source>
        <dbReference type="Proteomes" id="UP000035682"/>
    </source>
</evidence>
<dbReference type="RefSeq" id="XP_024505199.1">
    <property type="nucleotide sequence ID" value="XM_024651531.1"/>
</dbReference>
<dbReference type="GeneID" id="36378363"/>
<dbReference type="WBParaSite" id="SRAE_2000067250.1">
    <property type="protein sequence ID" value="SRAE_2000067250.1"/>
    <property type="gene ID" value="WBGene00260869"/>
</dbReference>
<protein>
    <submittedName>
        <fullName evidence="2 4">Uncharacterized protein</fullName>
    </submittedName>
</protein>
<evidence type="ECO:0000313" key="4">
    <source>
        <dbReference type="WBParaSite" id="SRAE_2000067250.1"/>
    </source>
</evidence>
<organism evidence="2">
    <name type="scientific">Strongyloides ratti</name>
    <name type="common">Parasitic roundworm</name>
    <dbReference type="NCBI Taxonomy" id="34506"/>
    <lineage>
        <taxon>Eukaryota</taxon>
        <taxon>Metazoa</taxon>
        <taxon>Ecdysozoa</taxon>
        <taxon>Nematoda</taxon>
        <taxon>Chromadorea</taxon>
        <taxon>Rhabditida</taxon>
        <taxon>Tylenchina</taxon>
        <taxon>Panagrolaimomorpha</taxon>
        <taxon>Strongyloidoidea</taxon>
        <taxon>Strongyloididae</taxon>
        <taxon>Strongyloides</taxon>
    </lineage>
</organism>
<evidence type="ECO:0000313" key="5">
    <source>
        <dbReference type="WormBase" id="SRAE_2000067250"/>
    </source>
</evidence>
<evidence type="ECO:0000256" key="1">
    <source>
        <dbReference type="SAM" id="Phobius"/>
    </source>
</evidence>
<reference evidence="2 3" key="1">
    <citation type="submission" date="2014-09" db="EMBL/GenBank/DDBJ databases">
        <authorList>
            <person name="Martin A.A."/>
        </authorList>
    </citation>
    <scope>NUCLEOTIDE SEQUENCE</scope>
    <source>
        <strain evidence="3">ED321</strain>
        <strain evidence="2">ED321 Heterogonic</strain>
    </source>
</reference>
<feature type="transmembrane region" description="Helical" evidence="1">
    <location>
        <begin position="6"/>
        <end position="25"/>
    </location>
</feature>
<sequence length="132" mass="16064">MQLQFVFILFNYIFYFVFHVTSYQISKSQLTDLMVPLDKTTSIYESFKYEERKILWAKIKNQLKRKQNIRTIEDKPKIIRWLWEKIFPSPVTSYDKMPLPSYVKLLALENILNKNNNFFKIEEIENILNMNI</sequence>
<keyword evidence="1" id="KW-0812">Transmembrane</keyword>
<evidence type="ECO:0000313" key="2">
    <source>
        <dbReference type="EMBL" id="CEF65999.1"/>
    </source>
</evidence>
<keyword evidence="3" id="KW-1185">Reference proteome</keyword>
<dbReference type="EMBL" id="LN609529">
    <property type="protein sequence ID" value="CEF65999.1"/>
    <property type="molecule type" value="Genomic_DNA"/>
</dbReference>
<dbReference type="AlphaFoldDB" id="A0A090MXT6"/>
<dbReference type="Proteomes" id="UP000035682">
    <property type="component" value="Unplaced"/>
</dbReference>
<accession>A0A090MXT6</accession>
<dbReference type="WormBase" id="SRAE_2000067250">
    <property type="protein sequence ID" value="SRP00413"/>
    <property type="gene ID" value="WBGene00260869"/>
</dbReference>
<gene>
    <name evidence="2 4 5" type="ORF">SRAE_2000067250</name>
</gene>
<name>A0A090MXT6_STRRB</name>
<keyword evidence="1" id="KW-1133">Transmembrane helix</keyword>
<reference evidence="4" key="2">
    <citation type="submission" date="2020-12" db="UniProtKB">
        <authorList>
            <consortium name="WormBaseParasite"/>
        </authorList>
    </citation>
    <scope>IDENTIFICATION</scope>
</reference>
<dbReference type="CTD" id="36378363"/>